<dbReference type="PANTHER" id="PTHR36167">
    <property type="entry name" value="C2H2 FINGER DOMAIN TRANSCRIPTION FACTOR (EUROFUNG)-RELATED"/>
    <property type="match status" value="1"/>
</dbReference>
<keyword evidence="2" id="KW-0175">Coiled coil</keyword>
<dbReference type="PROSITE" id="PS00463">
    <property type="entry name" value="ZN2_CY6_FUNGAL_1"/>
    <property type="match status" value="1"/>
</dbReference>
<feature type="domain" description="Zn(2)-C6 fungal-type" evidence="4">
    <location>
        <begin position="797"/>
        <end position="825"/>
    </location>
</feature>
<organism evidence="5 6">
    <name type="scientific">Sporormia fimetaria CBS 119925</name>
    <dbReference type="NCBI Taxonomy" id="1340428"/>
    <lineage>
        <taxon>Eukaryota</taxon>
        <taxon>Fungi</taxon>
        <taxon>Dikarya</taxon>
        <taxon>Ascomycota</taxon>
        <taxon>Pezizomycotina</taxon>
        <taxon>Dothideomycetes</taxon>
        <taxon>Pleosporomycetidae</taxon>
        <taxon>Pleosporales</taxon>
        <taxon>Sporormiaceae</taxon>
        <taxon>Sporormia</taxon>
    </lineage>
</organism>
<dbReference type="CDD" id="cd00067">
    <property type="entry name" value="GAL4"/>
    <property type="match status" value="1"/>
</dbReference>
<feature type="region of interest" description="Disordered" evidence="3">
    <location>
        <begin position="769"/>
        <end position="792"/>
    </location>
</feature>
<feature type="coiled-coil region" evidence="2">
    <location>
        <begin position="332"/>
        <end position="359"/>
    </location>
</feature>
<evidence type="ECO:0000256" key="2">
    <source>
        <dbReference type="SAM" id="Coils"/>
    </source>
</evidence>
<dbReference type="EMBL" id="MU006609">
    <property type="protein sequence ID" value="KAF2742409.1"/>
    <property type="molecule type" value="Genomic_DNA"/>
</dbReference>
<evidence type="ECO:0000313" key="5">
    <source>
        <dbReference type="EMBL" id="KAF2742409.1"/>
    </source>
</evidence>
<dbReference type="OrthoDB" id="5431013at2759"/>
<dbReference type="AlphaFoldDB" id="A0A6A6UXB7"/>
<feature type="compositionally biased region" description="Basic and acidic residues" evidence="3">
    <location>
        <begin position="888"/>
        <end position="897"/>
    </location>
</feature>
<sequence length="1031" mass="117791">MAEIGLIASVIQVAGAGLKLSQTLYQYADTVSSADRRVKDIAKDVRLTSIVIQELGHVFKTDESAALLSKSALQTADETVRECEAVFSDLDATLKKSTKSSFGKWKYPFRESKIELLRAHIEKLKSTLQLLMQVLTHAHQVASQKLDREAEAAQREQIKALLQHKKDSAERYEASLKNYKLNADDISDEEDSTDALVGAFSATSFPSINTIATSGASMKSTMTVQTLATCVRHVRSLLEDIEALQQELKNDAGSIDPSDHHQTLVGAYFRARKHLDSLLLGNPEKSVESSTDSGTQSLHKTLTGSTLQAGTSQESVIAKPPSRPRPRARLGEAGARDEIMALEHRKERQEAEVRIAEIHVERKLASTSEALTIAAEQWQQSERYATKARSTRLEVTSMAPGAQSTQSKYGAVLSKYDKEAQLQTEKAKVMEERAVEEEKKLLDARKRLQEAKGELAKITLEYERVAARLNPGQRENDRNVLSRDLLWEREAERRKIVLETQRKSSGQSARSAEAERAAAELALESLRAEEDDAIRRMETGVKKEWGRAEKQTSRGAKWDEAHRQRADEELRMKREYELTTTMEERRKHELRRMKAEAEMERNRADEWASESRKTLGQNQLRRMKAEVERMKRTEVEELELDREEKKHYPYAEGHHETGTHFDEPRRFSRPRGGDANEIEIVEAELSQSPPRPPAFIPSKRARHYRRDAIARQLWGIEVELDFCRKMLEYGQQKSISNQAVFLAMKQREVELTERSSLLSELRERKIREAKLKKDQKQGPSSSTPWSAEKDRKMTTPGCLTCRMRRITCGQEEPHCKNCTSTGRKCEGYGHRVVFAWEKSAPIPSVYNTPLSNSHPPRLAPSYFSPAQRSHLILDAEIVPRYSNTLPSYRRDREDRRLLPPPSSRSYKDHSESPFLRASPYSPAPKEPHCADLRPRSRESARDQERRTRREDRHEDRARAARSSERTLEYDTRIHRREQRKPLSDFLLEAQLETDSDDDASLNRPRTTIPRSGGEKSYDLQKLDTRSRMNIN</sequence>
<feature type="compositionally biased region" description="Basic and acidic residues" evidence="3">
    <location>
        <begin position="1012"/>
        <end position="1031"/>
    </location>
</feature>
<dbReference type="InterPro" id="IPR001138">
    <property type="entry name" value="Zn2Cys6_DnaBD"/>
</dbReference>
<feature type="coiled-coil region" evidence="2">
    <location>
        <begin position="413"/>
        <end position="468"/>
    </location>
</feature>
<dbReference type="Pfam" id="PF00172">
    <property type="entry name" value="Zn_clus"/>
    <property type="match status" value="1"/>
</dbReference>
<evidence type="ECO:0000313" key="6">
    <source>
        <dbReference type="Proteomes" id="UP000799440"/>
    </source>
</evidence>
<dbReference type="PANTHER" id="PTHR36167:SF4">
    <property type="entry name" value="FUNGAL N-TERMINAL DOMAIN-CONTAINING PROTEIN"/>
    <property type="match status" value="1"/>
</dbReference>
<reference evidence="5" key="1">
    <citation type="journal article" date="2020" name="Stud. Mycol.">
        <title>101 Dothideomycetes genomes: a test case for predicting lifestyles and emergence of pathogens.</title>
        <authorList>
            <person name="Haridas S."/>
            <person name="Albert R."/>
            <person name="Binder M."/>
            <person name="Bloem J."/>
            <person name="Labutti K."/>
            <person name="Salamov A."/>
            <person name="Andreopoulos B."/>
            <person name="Baker S."/>
            <person name="Barry K."/>
            <person name="Bills G."/>
            <person name="Bluhm B."/>
            <person name="Cannon C."/>
            <person name="Castanera R."/>
            <person name="Culley D."/>
            <person name="Daum C."/>
            <person name="Ezra D."/>
            <person name="Gonzalez J."/>
            <person name="Henrissat B."/>
            <person name="Kuo A."/>
            <person name="Liang C."/>
            <person name="Lipzen A."/>
            <person name="Lutzoni F."/>
            <person name="Magnuson J."/>
            <person name="Mondo S."/>
            <person name="Nolan M."/>
            <person name="Ohm R."/>
            <person name="Pangilinan J."/>
            <person name="Park H.-J."/>
            <person name="Ramirez L."/>
            <person name="Alfaro M."/>
            <person name="Sun H."/>
            <person name="Tritt A."/>
            <person name="Yoshinaga Y."/>
            <person name="Zwiers L.-H."/>
            <person name="Turgeon B."/>
            <person name="Goodwin S."/>
            <person name="Spatafora J."/>
            <person name="Crous P."/>
            <person name="Grigoriev I."/>
        </authorList>
    </citation>
    <scope>NUCLEOTIDE SEQUENCE</scope>
    <source>
        <strain evidence="5">CBS 119925</strain>
    </source>
</reference>
<proteinExistence type="predicted"/>
<accession>A0A6A6UXB7</accession>
<dbReference type="Gene3D" id="4.10.240.10">
    <property type="entry name" value="Zn(2)-C6 fungal-type DNA-binding domain"/>
    <property type="match status" value="1"/>
</dbReference>
<evidence type="ECO:0000256" key="1">
    <source>
        <dbReference type="ARBA" id="ARBA00023242"/>
    </source>
</evidence>
<feature type="coiled-coil region" evidence="2">
    <location>
        <begin position="509"/>
        <end position="536"/>
    </location>
</feature>
<evidence type="ECO:0000259" key="4">
    <source>
        <dbReference type="PROSITE" id="PS50048"/>
    </source>
</evidence>
<feature type="coiled-coil region" evidence="2">
    <location>
        <begin position="578"/>
        <end position="610"/>
    </location>
</feature>
<dbReference type="PROSITE" id="PS50048">
    <property type="entry name" value="ZN2_CY6_FUNGAL_2"/>
    <property type="match status" value="1"/>
</dbReference>
<protein>
    <recommendedName>
        <fullName evidence="4">Zn(2)-C6 fungal-type domain-containing protein</fullName>
    </recommendedName>
</protein>
<dbReference type="Proteomes" id="UP000799440">
    <property type="component" value="Unassembled WGS sequence"/>
</dbReference>
<dbReference type="InterPro" id="IPR036864">
    <property type="entry name" value="Zn2-C6_fun-type_DNA-bd_sf"/>
</dbReference>
<dbReference type="GO" id="GO:0008270">
    <property type="term" value="F:zinc ion binding"/>
    <property type="evidence" value="ECO:0007669"/>
    <property type="project" value="InterPro"/>
</dbReference>
<feature type="compositionally biased region" description="Polar residues" evidence="3">
    <location>
        <begin position="303"/>
        <end position="315"/>
    </location>
</feature>
<dbReference type="InterPro" id="IPR039327">
    <property type="entry name" value="CON7-like"/>
</dbReference>
<dbReference type="GO" id="GO:0000981">
    <property type="term" value="F:DNA-binding transcription factor activity, RNA polymerase II-specific"/>
    <property type="evidence" value="ECO:0007669"/>
    <property type="project" value="InterPro"/>
</dbReference>
<keyword evidence="6" id="KW-1185">Reference proteome</keyword>
<dbReference type="SMART" id="SM00066">
    <property type="entry name" value="GAL4"/>
    <property type="match status" value="1"/>
</dbReference>
<evidence type="ECO:0000256" key="3">
    <source>
        <dbReference type="SAM" id="MobiDB-lite"/>
    </source>
</evidence>
<feature type="region of interest" description="Disordered" evidence="3">
    <location>
        <begin position="303"/>
        <end position="330"/>
    </location>
</feature>
<gene>
    <name evidence="5" type="ORF">M011DRAFT_269391</name>
</gene>
<feature type="region of interest" description="Disordered" evidence="3">
    <location>
        <begin position="888"/>
        <end position="1031"/>
    </location>
</feature>
<feature type="compositionally biased region" description="Basic and acidic residues" evidence="3">
    <location>
        <begin position="925"/>
        <end position="972"/>
    </location>
</feature>
<dbReference type="SUPFAM" id="SSF57701">
    <property type="entry name" value="Zn2/Cys6 DNA-binding domain"/>
    <property type="match status" value="1"/>
</dbReference>
<keyword evidence="1" id="KW-0539">Nucleus</keyword>
<feature type="coiled-coil region" evidence="2">
    <location>
        <begin position="162"/>
        <end position="189"/>
    </location>
</feature>
<name>A0A6A6UXB7_9PLEO</name>